<dbReference type="Proteomes" id="UP001202922">
    <property type="component" value="Unassembled WGS sequence"/>
</dbReference>
<dbReference type="EMBL" id="JAKZBV010000001">
    <property type="protein sequence ID" value="MCH6472247.1"/>
    <property type="molecule type" value="Genomic_DNA"/>
</dbReference>
<feature type="transmembrane region" description="Helical" evidence="1">
    <location>
        <begin position="6"/>
        <end position="32"/>
    </location>
</feature>
<evidence type="ECO:0000256" key="1">
    <source>
        <dbReference type="SAM" id="Phobius"/>
    </source>
</evidence>
<name>A0ABS9U6V8_9MICC</name>
<evidence type="ECO:0000313" key="2">
    <source>
        <dbReference type="EMBL" id="MCH6472247.1"/>
    </source>
</evidence>
<dbReference type="RefSeq" id="WP_241056144.1">
    <property type="nucleotide sequence ID" value="NZ_JAKZBV010000001.1"/>
</dbReference>
<sequence length="69" mass="7667">MLFVIWVLGVIGNVGPGIHYFLFMAVGFFIVWSMKRAGAHRYEEVEHTVVTTQPAVGAGGPHRTRGIRK</sequence>
<organism evidence="2 3">
    <name type="scientific">Sinomonas terrae</name>
    <dbReference type="NCBI Taxonomy" id="2908838"/>
    <lineage>
        <taxon>Bacteria</taxon>
        <taxon>Bacillati</taxon>
        <taxon>Actinomycetota</taxon>
        <taxon>Actinomycetes</taxon>
        <taxon>Micrococcales</taxon>
        <taxon>Micrococcaceae</taxon>
        <taxon>Sinomonas</taxon>
    </lineage>
</organism>
<reference evidence="2 3" key="1">
    <citation type="submission" date="2022-03" db="EMBL/GenBank/DDBJ databases">
        <title>Sinomonas sp. isolated from a soil.</title>
        <authorList>
            <person name="Han J."/>
            <person name="Kim D.-U."/>
        </authorList>
    </citation>
    <scope>NUCLEOTIDE SEQUENCE [LARGE SCALE GENOMIC DNA]</scope>
    <source>
        <strain evidence="2 3">5-5</strain>
    </source>
</reference>
<keyword evidence="1" id="KW-0812">Transmembrane</keyword>
<evidence type="ECO:0000313" key="3">
    <source>
        <dbReference type="Proteomes" id="UP001202922"/>
    </source>
</evidence>
<keyword evidence="1" id="KW-1133">Transmembrane helix</keyword>
<gene>
    <name evidence="2" type="ORF">L0M17_20150</name>
</gene>
<keyword evidence="3" id="KW-1185">Reference proteome</keyword>
<protein>
    <submittedName>
        <fullName evidence="2">Uncharacterized protein</fullName>
    </submittedName>
</protein>
<proteinExistence type="predicted"/>
<comment type="caution">
    <text evidence="2">The sequence shown here is derived from an EMBL/GenBank/DDBJ whole genome shotgun (WGS) entry which is preliminary data.</text>
</comment>
<keyword evidence="1" id="KW-0472">Membrane</keyword>
<accession>A0ABS9U6V8</accession>